<proteinExistence type="predicted"/>
<dbReference type="EMBL" id="VDCH01000047">
    <property type="protein sequence ID" value="TNJ36163.1"/>
    <property type="molecule type" value="Genomic_DNA"/>
</dbReference>
<accession>A0A5C4RXY9</accession>
<protein>
    <submittedName>
        <fullName evidence="2">Uncharacterized protein</fullName>
    </submittedName>
</protein>
<dbReference type="RefSeq" id="WP_139457901.1">
    <property type="nucleotide sequence ID" value="NZ_VDCH01000047.1"/>
</dbReference>
<dbReference type="AlphaFoldDB" id="A0A5C4RXY9"/>
<feature type="region of interest" description="Disordered" evidence="1">
    <location>
        <begin position="1"/>
        <end position="28"/>
    </location>
</feature>
<feature type="compositionally biased region" description="Low complexity" evidence="1">
    <location>
        <begin position="1"/>
        <end position="20"/>
    </location>
</feature>
<evidence type="ECO:0000313" key="2">
    <source>
        <dbReference type="EMBL" id="TNJ36163.1"/>
    </source>
</evidence>
<evidence type="ECO:0000313" key="3">
    <source>
        <dbReference type="Proteomes" id="UP000308271"/>
    </source>
</evidence>
<sequence length="64" mass="7275">MITTTSSPGNGRRSSRRSGSLTPEEFRRQEAEKFQEHVILQMGTVQMTFRISDAYIYLGIGGFF</sequence>
<name>A0A5C4RXY9_CHLTI</name>
<keyword evidence="3" id="KW-1185">Reference proteome</keyword>
<gene>
    <name evidence="2" type="ORF">FGF66_12190</name>
</gene>
<dbReference type="Proteomes" id="UP000308271">
    <property type="component" value="Unassembled WGS sequence"/>
</dbReference>
<evidence type="ECO:0000256" key="1">
    <source>
        <dbReference type="SAM" id="MobiDB-lite"/>
    </source>
</evidence>
<organism evidence="2 3">
    <name type="scientific">Chlorobaculum thiosulfatiphilum</name>
    <name type="common">Chlorobium limicola f.sp. thiosulfatophilum</name>
    <dbReference type="NCBI Taxonomy" id="115852"/>
    <lineage>
        <taxon>Bacteria</taxon>
        <taxon>Pseudomonadati</taxon>
        <taxon>Chlorobiota</taxon>
        <taxon>Chlorobiia</taxon>
        <taxon>Chlorobiales</taxon>
        <taxon>Chlorobiaceae</taxon>
        <taxon>Chlorobaculum</taxon>
    </lineage>
</organism>
<comment type="caution">
    <text evidence="2">The sequence shown here is derived from an EMBL/GenBank/DDBJ whole genome shotgun (WGS) entry which is preliminary data.</text>
</comment>
<reference evidence="2 3" key="1">
    <citation type="submission" date="2019-05" db="EMBL/GenBank/DDBJ databases">
        <title>Draft Whole-Genome sequence of the green sulfur bacterium Chlorobaculum thiosulfatiphilum DSM 249.</title>
        <authorList>
            <person name="Meyer T.E."/>
            <person name="Kyndt J.A."/>
        </authorList>
    </citation>
    <scope>NUCLEOTIDE SEQUENCE [LARGE SCALE GENOMIC DNA]</scope>
    <source>
        <strain evidence="2 3">DSM 249</strain>
    </source>
</reference>